<dbReference type="AlphaFoldDB" id="Q31FJ4"/>
<dbReference type="InterPro" id="IPR018490">
    <property type="entry name" value="cNMP-bd_dom_sf"/>
</dbReference>
<dbReference type="PROSITE" id="PS50042">
    <property type="entry name" value="CNMP_BINDING_3"/>
    <property type="match status" value="1"/>
</dbReference>
<dbReference type="InterPro" id="IPR000595">
    <property type="entry name" value="cNMP-bd_dom"/>
</dbReference>
<dbReference type="Gene3D" id="2.60.120.10">
    <property type="entry name" value="Jelly Rolls"/>
    <property type="match status" value="1"/>
</dbReference>
<feature type="domain" description="HTH crp-type" evidence="5">
    <location>
        <begin position="156"/>
        <end position="229"/>
    </location>
</feature>
<dbReference type="PRINTS" id="PR00034">
    <property type="entry name" value="HTHCRP"/>
</dbReference>
<dbReference type="KEGG" id="tcx:Tcr_1487"/>
<dbReference type="STRING" id="317025.Tcr_1487"/>
<dbReference type="CDD" id="cd00038">
    <property type="entry name" value="CAP_ED"/>
    <property type="match status" value="1"/>
</dbReference>
<reference evidence="6" key="1">
    <citation type="submission" date="2006-07" db="EMBL/GenBank/DDBJ databases">
        <title>Complete sequence of Thiomicrospira crunogena XCL-2.</title>
        <authorList>
            <consortium name="US DOE Joint Genome Institute"/>
            <person name="Copeland A."/>
            <person name="Lucas S."/>
            <person name="Lapidus A."/>
            <person name="Barry K."/>
            <person name="Detter J.C."/>
            <person name="Glavina del Rio T."/>
            <person name="Hammon N."/>
            <person name="Israni S."/>
            <person name="Dalin E."/>
            <person name="Tice H."/>
            <person name="Pitluck S."/>
            <person name="Chain P."/>
            <person name="Malfatti S."/>
            <person name="Shin M."/>
            <person name="Vergez L."/>
            <person name="Schmutz J."/>
            <person name="Larimer F."/>
            <person name="Land M."/>
            <person name="Hauser L."/>
            <person name="Kyrpides N."/>
            <person name="Lykidis A."/>
            <person name="Scott K.M."/>
            <person name="Sievert S."/>
            <person name="Kerfeld C."/>
            <person name="Freyermuth S."/>
            <person name="Dobrinski K."/>
            <person name="Boller A."/>
            <person name="Fitzpatrick K."/>
            <person name="Thoma P."/>
            <person name="Moore J."/>
            <person name="Richardson P."/>
        </authorList>
    </citation>
    <scope>NUCLEOTIDE SEQUENCE</scope>
    <source>
        <strain evidence="6">XCL-2</strain>
    </source>
</reference>
<proteinExistence type="predicted"/>
<keyword evidence="2" id="KW-0238">DNA-binding</keyword>
<evidence type="ECO:0000313" key="6">
    <source>
        <dbReference type="EMBL" id="ABB42079.1"/>
    </source>
</evidence>
<dbReference type="PROSITE" id="PS51063">
    <property type="entry name" value="HTH_CRP_2"/>
    <property type="match status" value="1"/>
</dbReference>
<dbReference type="CDD" id="cd00092">
    <property type="entry name" value="HTH_CRP"/>
    <property type="match status" value="1"/>
</dbReference>
<dbReference type="InterPro" id="IPR012318">
    <property type="entry name" value="HTH_CRP"/>
</dbReference>
<keyword evidence="1" id="KW-0805">Transcription regulation</keyword>
<dbReference type="FunFam" id="1.10.10.10:FF:000028">
    <property type="entry name" value="Fumarate/nitrate reduction transcriptional regulator Fnr"/>
    <property type="match status" value="1"/>
</dbReference>
<dbReference type="SMART" id="SM00419">
    <property type="entry name" value="HTH_CRP"/>
    <property type="match status" value="1"/>
</dbReference>
<dbReference type="eggNOG" id="COG0664">
    <property type="taxonomic scope" value="Bacteria"/>
</dbReference>
<dbReference type="Pfam" id="PF00027">
    <property type="entry name" value="cNMP_binding"/>
    <property type="match status" value="1"/>
</dbReference>
<keyword evidence="3" id="KW-0804">Transcription</keyword>
<dbReference type="InterPro" id="IPR050397">
    <property type="entry name" value="Env_Response_Regulators"/>
</dbReference>
<dbReference type="PANTHER" id="PTHR24567:SF75">
    <property type="entry name" value="FUMARATE AND NITRATE REDUCTION REGULATORY PROTEIN"/>
    <property type="match status" value="1"/>
</dbReference>
<dbReference type="InterPro" id="IPR014710">
    <property type="entry name" value="RmlC-like_jellyroll"/>
</dbReference>
<feature type="domain" description="Cyclic nucleotide-binding" evidence="4">
    <location>
        <begin position="22"/>
        <end position="99"/>
    </location>
</feature>
<dbReference type="EMBL" id="CP000109">
    <property type="protein sequence ID" value="ABB42079.1"/>
    <property type="molecule type" value="Genomic_DNA"/>
</dbReference>
<organism evidence="6">
    <name type="scientific">Hydrogenovibrio crunogenus (strain DSM 25203 / XCL-2)</name>
    <name type="common">Thiomicrospira crunogena</name>
    <dbReference type="NCBI Taxonomy" id="317025"/>
    <lineage>
        <taxon>Bacteria</taxon>
        <taxon>Pseudomonadati</taxon>
        <taxon>Pseudomonadota</taxon>
        <taxon>Gammaproteobacteria</taxon>
        <taxon>Thiotrichales</taxon>
        <taxon>Piscirickettsiaceae</taxon>
        <taxon>Hydrogenovibrio</taxon>
    </lineage>
</organism>
<evidence type="ECO:0000259" key="4">
    <source>
        <dbReference type="PROSITE" id="PS50042"/>
    </source>
</evidence>
<evidence type="ECO:0000256" key="2">
    <source>
        <dbReference type="ARBA" id="ARBA00023125"/>
    </source>
</evidence>
<dbReference type="SMART" id="SM00100">
    <property type="entry name" value="cNMP"/>
    <property type="match status" value="1"/>
</dbReference>
<dbReference type="GO" id="GO:0003677">
    <property type="term" value="F:DNA binding"/>
    <property type="evidence" value="ECO:0007669"/>
    <property type="project" value="UniProtKB-KW"/>
</dbReference>
<evidence type="ECO:0000259" key="5">
    <source>
        <dbReference type="PROSITE" id="PS51063"/>
    </source>
</evidence>
<gene>
    <name evidence="6" type="ordered locus">Tcr_1487</name>
</gene>
<evidence type="ECO:0000256" key="1">
    <source>
        <dbReference type="ARBA" id="ARBA00023015"/>
    </source>
</evidence>
<sequence>MTEKHSGFNASCAKCALQTICFANGLYETDLDRLDQLVDRLPSISKGEYLYSAGDDFSCLYALRAGIVKLISFSEDESEVIHGFYLPGDIVGMEAMAYDAHEFYAVALDTTTVCALPYGQLASLSSEVPHLNSQMFSLMSREIMSSRLHSTILTQKTAEQRLADFILLMSTKYKSRGYEHRQFRLNILHRDVANFLNLTPETVSRILGKFQKEALMTWKKKEVIIENELALRELANGQIE</sequence>
<dbReference type="GO" id="GO:0005829">
    <property type="term" value="C:cytosol"/>
    <property type="evidence" value="ECO:0007669"/>
    <property type="project" value="TreeGrafter"/>
</dbReference>
<dbReference type="InterPro" id="IPR036390">
    <property type="entry name" value="WH_DNA-bd_sf"/>
</dbReference>
<dbReference type="GO" id="GO:0003700">
    <property type="term" value="F:DNA-binding transcription factor activity"/>
    <property type="evidence" value="ECO:0007669"/>
    <property type="project" value="TreeGrafter"/>
</dbReference>
<dbReference type="PANTHER" id="PTHR24567">
    <property type="entry name" value="CRP FAMILY TRANSCRIPTIONAL REGULATORY PROTEIN"/>
    <property type="match status" value="1"/>
</dbReference>
<dbReference type="HOGENOM" id="CLU_075053_0_2_6"/>
<dbReference type="Pfam" id="PF13545">
    <property type="entry name" value="HTH_Crp_2"/>
    <property type="match status" value="1"/>
</dbReference>
<dbReference type="SUPFAM" id="SSF46785">
    <property type="entry name" value="Winged helix' DNA-binding domain"/>
    <property type="match status" value="1"/>
</dbReference>
<dbReference type="Gene3D" id="1.10.10.10">
    <property type="entry name" value="Winged helix-like DNA-binding domain superfamily/Winged helix DNA-binding domain"/>
    <property type="match status" value="1"/>
</dbReference>
<dbReference type="InterPro" id="IPR036388">
    <property type="entry name" value="WH-like_DNA-bd_sf"/>
</dbReference>
<dbReference type="SUPFAM" id="SSF51206">
    <property type="entry name" value="cAMP-binding domain-like"/>
    <property type="match status" value="1"/>
</dbReference>
<accession>Q31FJ4</accession>
<name>Q31FJ4_HYDCU</name>
<evidence type="ECO:0000256" key="3">
    <source>
        <dbReference type="ARBA" id="ARBA00023163"/>
    </source>
</evidence>
<protein>
    <submittedName>
        <fullName evidence="6">Transcriptional regulator, Crp/Fnr family</fullName>
    </submittedName>
</protein>